<dbReference type="FunFam" id="3.40.50.300:FF:000425">
    <property type="entry name" value="Probable ABC transporter, ATP-binding subunit"/>
    <property type="match status" value="1"/>
</dbReference>
<evidence type="ECO:0000256" key="1">
    <source>
        <dbReference type="ARBA" id="ARBA00022448"/>
    </source>
</evidence>
<evidence type="ECO:0000259" key="4">
    <source>
        <dbReference type="PROSITE" id="PS50893"/>
    </source>
</evidence>
<dbReference type="Gene3D" id="3.40.50.300">
    <property type="entry name" value="P-loop containing nucleotide triphosphate hydrolases"/>
    <property type="match status" value="1"/>
</dbReference>
<dbReference type="InterPro" id="IPR051921">
    <property type="entry name" value="ABC_osmolyte_uptake_ATP-bind"/>
</dbReference>
<dbReference type="PANTHER" id="PTHR43869">
    <property type="entry name" value="GLYCINE BETAINE/PROLINE BETAINE TRANSPORT SYSTEM ATP-BINDING PROTEIN PROV"/>
    <property type="match status" value="1"/>
</dbReference>
<dbReference type="PROSITE" id="PS00211">
    <property type="entry name" value="ABC_TRANSPORTER_1"/>
    <property type="match status" value="1"/>
</dbReference>
<dbReference type="AlphaFoldDB" id="A0A6J4VPP7"/>
<keyword evidence="2" id="KW-0547">Nucleotide-binding</keyword>
<dbReference type="EMBL" id="CADCWP010000229">
    <property type="protein sequence ID" value="CAA9579596.1"/>
    <property type="molecule type" value="Genomic_DNA"/>
</dbReference>
<keyword evidence="3 5" id="KW-0067">ATP-binding</keyword>
<reference evidence="5" key="1">
    <citation type="submission" date="2020-02" db="EMBL/GenBank/DDBJ databases">
        <authorList>
            <person name="Meier V. D."/>
        </authorList>
    </citation>
    <scope>NUCLEOTIDE SEQUENCE</scope>
    <source>
        <strain evidence="5">AVDCRST_MAG86</strain>
    </source>
</reference>
<dbReference type="Pfam" id="PF00005">
    <property type="entry name" value="ABC_tran"/>
    <property type="match status" value="1"/>
</dbReference>
<dbReference type="SMART" id="SM00382">
    <property type="entry name" value="AAA"/>
    <property type="match status" value="1"/>
</dbReference>
<proteinExistence type="predicted"/>
<protein>
    <submittedName>
        <fullName evidence="5">Glycine betaine/L-proline transport ATP-binding protein ProV</fullName>
    </submittedName>
</protein>
<gene>
    <name evidence="5" type="ORF">AVDCRST_MAG86-2641</name>
</gene>
<sequence length="352" mass="38191">MSQTALELKNVCKLYGPHAARSLERYRATGRLGPGSSMGVWEVSLTIPRGKTSVLMGLSGSGKSTLLRLLNGLHQPTAGSIRVGGTELSTLKRQQLVRLRRKTFSGMVFQGFALLPHRTALGNVAFGLELQRVKKRERLARAHTALELVGLGGHEHRYPRDLSGGMQQRLGLARALTLEGDILLMDEPFSALDPITRRELQAELLRLQERVQKTIVLVTHDMEEALKLGDQIALLKEGRVQQVGTPEEIVSRPANAYVAAFVAGVDRAALLTASSIMAAPTLAEHPARQHPAHEHWVSPETSLADVLRITSQNTATLSVLSAEGQLLGTITPQNVLAALAANPPNTQLKRSL</sequence>
<evidence type="ECO:0000256" key="2">
    <source>
        <dbReference type="ARBA" id="ARBA00022741"/>
    </source>
</evidence>
<keyword evidence="1" id="KW-0813">Transport</keyword>
<accession>A0A6J4VPP7</accession>
<dbReference type="SUPFAM" id="SSF52540">
    <property type="entry name" value="P-loop containing nucleoside triphosphate hydrolases"/>
    <property type="match status" value="1"/>
</dbReference>
<dbReference type="InterPro" id="IPR027417">
    <property type="entry name" value="P-loop_NTPase"/>
</dbReference>
<feature type="domain" description="ABC transporter" evidence="4">
    <location>
        <begin position="6"/>
        <end position="262"/>
    </location>
</feature>
<dbReference type="GO" id="GO:0016887">
    <property type="term" value="F:ATP hydrolysis activity"/>
    <property type="evidence" value="ECO:0007669"/>
    <property type="project" value="InterPro"/>
</dbReference>
<name>A0A6J4VPP7_9DEIN</name>
<evidence type="ECO:0000256" key="3">
    <source>
        <dbReference type="ARBA" id="ARBA00022840"/>
    </source>
</evidence>
<dbReference type="GO" id="GO:0005524">
    <property type="term" value="F:ATP binding"/>
    <property type="evidence" value="ECO:0007669"/>
    <property type="project" value="UniProtKB-KW"/>
</dbReference>
<dbReference type="PROSITE" id="PS50893">
    <property type="entry name" value="ABC_TRANSPORTER_2"/>
    <property type="match status" value="1"/>
</dbReference>
<dbReference type="PANTHER" id="PTHR43869:SF1">
    <property type="entry name" value="GLYCINE BETAINE_PROLINE BETAINE TRANSPORT SYSTEM ATP-BINDING PROTEIN PROV"/>
    <property type="match status" value="1"/>
</dbReference>
<dbReference type="InterPro" id="IPR003439">
    <property type="entry name" value="ABC_transporter-like_ATP-bd"/>
</dbReference>
<dbReference type="InterPro" id="IPR017871">
    <property type="entry name" value="ABC_transporter-like_CS"/>
</dbReference>
<dbReference type="InterPro" id="IPR003593">
    <property type="entry name" value="AAA+_ATPase"/>
</dbReference>
<organism evidence="5">
    <name type="scientific">uncultured Truepera sp</name>
    <dbReference type="NCBI Taxonomy" id="543023"/>
    <lineage>
        <taxon>Bacteria</taxon>
        <taxon>Thermotogati</taxon>
        <taxon>Deinococcota</taxon>
        <taxon>Deinococci</taxon>
        <taxon>Trueperales</taxon>
        <taxon>Trueperaceae</taxon>
        <taxon>Truepera</taxon>
        <taxon>environmental samples</taxon>
    </lineage>
</organism>
<evidence type="ECO:0000313" key="5">
    <source>
        <dbReference type="EMBL" id="CAA9579596.1"/>
    </source>
</evidence>
<dbReference type="GO" id="GO:0015697">
    <property type="term" value="P:quaternary ammonium group transport"/>
    <property type="evidence" value="ECO:0007669"/>
    <property type="project" value="UniProtKB-ARBA"/>
</dbReference>